<feature type="region of interest" description="Disordered" evidence="2">
    <location>
        <begin position="240"/>
        <end position="269"/>
    </location>
</feature>
<feature type="compositionally biased region" description="Basic and acidic residues" evidence="2">
    <location>
        <begin position="244"/>
        <end position="257"/>
    </location>
</feature>
<feature type="binding site" evidence="1">
    <location>
        <position position="225"/>
    </location>
    <ligand>
        <name>a divalent metal cation</name>
        <dbReference type="ChEBI" id="CHEBI:60240"/>
        <label>1</label>
    </ligand>
</feature>
<feature type="binding site" evidence="1">
    <location>
        <position position="175"/>
    </location>
    <ligand>
        <name>a divalent metal cation</name>
        <dbReference type="ChEBI" id="CHEBI:60240"/>
        <label>2</label>
    </ligand>
</feature>
<dbReference type="Pfam" id="PF01026">
    <property type="entry name" value="TatD_DNase"/>
    <property type="match status" value="1"/>
</dbReference>
<dbReference type="STRING" id="4577.A0A1D6E240"/>
<dbReference type="SUPFAM" id="SSF51556">
    <property type="entry name" value="Metallo-dependent hydrolases"/>
    <property type="match status" value="1"/>
</dbReference>
<keyword evidence="1" id="KW-0479">Metal-binding</keyword>
<dbReference type="PIRSF" id="PIRSF005902">
    <property type="entry name" value="DNase_TatD"/>
    <property type="match status" value="1"/>
</dbReference>
<protein>
    <submittedName>
        <fullName evidence="3">TatD related DNase</fullName>
    </submittedName>
</protein>
<feature type="binding site" evidence="1">
    <location>
        <position position="104"/>
    </location>
    <ligand>
        <name>a divalent metal cation</name>
        <dbReference type="ChEBI" id="CHEBI:60240"/>
        <label>1</label>
    </ligand>
</feature>
<dbReference type="FunCoup" id="A0A1D6E240">
    <property type="interactions" value="195"/>
</dbReference>
<accession>A0A1D6E240</accession>
<feature type="binding site" evidence="1">
    <location>
        <position position="18"/>
    </location>
    <ligand>
        <name>a divalent metal cation</name>
        <dbReference type="ChEBI" id="CHEBI:60240"/>
        <label>1</label>
    </ligand>
</feature>
<sequence length="319" mass="35207">MAQAPARAASAVRLFDAHCHLQDPRIAAVAPALIRAAGASGVARFAVNGTSEKDWHLVKQMAEDHPAVVPCFGLHPWWVPERSPDWMNLLRRFFAETPEAAVGEVSFSAIQKNPNPLSGVKLLISCVRRQFICRDYLDLWILYAAKLVWTKVHMEKPSTSENRQTGPFPAGVLLHSYMGSAEMVSALANLGCYFSLSGFLTGMKSTKAKHMLKSIPLDRILLETDAPDALPRLDNVSVSPVHVHSSDADTEKRHMDSESQAANASNESLNHPENIHIVLEYVASLLEMTESELAELSYKNATKLFSYPGSKVQHEPEDI</sequence>
<dbReference type="InParanoid" id="A0A1D6E240"/>
<feature type="binding site" evidence="1">
    <location>
        <position position="153"/>
    </location>
    <ligand>
        <name>a divalent metal cation</name>
        <dbReference type="ChEBI" id="CHEBI:60240"/>
        <label>2</label>
    </ligand>
</feature>
<dbReference type="AlphaFoldDB" id="A0A1D6E240"/>
<dbReference type="InterPro" id="IPR001130">
    <property type="entry name" value="TatD-like"/>
</dbReference>
<dbReference type="CDD" id="cd01310">
    <property type="entry name" value="TatD_DNAse"/>
    <property type="match status" value="1"/>
</dbReference>
<dbReference type="ExpressionAtlas" id="A0A1D6E240">
    <property type="expression patterns" value="baseline and differential"/>
</dbReference>
<organism evidence="3">
    <name type="scientific">Zea mays</name>
    <name type="common">Maize</name>
    <dbReference type="NCBI Taxonomy" id="4577"/>
    <lineage>
        <taxon>Eukaryota</taxon>
        <taxon>Viridiplantae</taxon>
        <taxon>Streptophyta</taxon>
        <taxon>Embryophyta</taxon>
        <taxon>Tracheophyta</taxon>
        <taxon>Spermatophyta</taxon>
        <taxon>Magnoliopsida</taxon>
        <taxon>Liliopsida</taxon>
        <taxon>Poales</taxon>
        <taxon>Poaceae</taxon>
        <taxon>PACMAD clade</taxon>
        <taxon>Panicoideae</taxon>
        <taxon>Andropogonodae</taxon>
        <taxon>Andropogoneae</taxon>
        <taxon>Tripsacinae</taxon>
        <taxon>Zea</taxon>
    </lineage>
</organism>
<dbReference type="GO" id="GO:0016788">
    <property type="term" value="F:hydrolase activity, acting on ester bonds"/>
    <property type="evidence" value="ECO:0007669"/>
    <property type="project" value="InterPro"/>
</dbReference>
<dbReference type="GO" id="GO:0046872">
    <property type="term" value="F:metal ion binding"/>
    <property type="evidence" value="ECO:0007669"/>
    <property type="project" value="UniProtKB-KW"/>
</dbReference>
<dbReference type="SMR" id="A0A1D6E240"/>
<name>A0A1D6E240_MAIZE</name>
<dbReference type="Gene3D" id="3.20.20.140">
    <property type="entry name" value="Metal-dependent hydrolases"/>
    <property type="match status" value="1"/>
</dbReference>
<evidence type="ECO:0000256" key="1">
    <source>
        <dbReference type="PIRSR" id="PIRSR005902-1"/>
    </source>
</evidence>
<reference evidence="3" key="1">
    <citation type="submission" date="2015-12" db="EMBL/GenBank/DDBJ databases">
        <title>Update maize B73 reference genome by single molecule sequencing technologies.</title>
        <authorList>
            <consortium name="Maize Genome Sequencing Project"/>
            <person name="Ware D."/>
        </authorList>
    </citation>
    <scope>NUCLEOTIDE SEQUENCE [LARGE SCALE GENOMIC DNA]</scope>
    <source>
        <tissue evidence="3">Seedling</tissue>
    </source>
</reference>
<evidence type="ECO:0000256" key="2">
    <source>
        <dbReference type="SAM" id="MobiDB-lite"/>
    </source>
</evidence>
<dbReference type="EMBL" id="CM007648">
    <property type="protein sequence ID" value="ONM14724.1"/>
    <property type="molecule type" value="Genomic_DNA"/>
</dbReference>
<dbReference type="InterPro" id="IPR032466">
    <property type="entry name" value="Metal_Hydrolase"/>
</dbReference>
<gene>
    <name evidence="3" type="ORF">ZEAMMB73_Zm00001d002595</name>
</gene>
<dbReference type="PANTHER" id="PTHR47176:SF1">
    <property type="entry name" value="OS04G0577500 PROTEIN"/>
    <property type="match status" value="1"/>
</dbReference>
<dbReference type="PANTHER" id="PTHR47176">
    <property type="entry name" value="OSJNBA0020J04.13 PROTEIN"/>
    <property type="match status" value="1"/>
</dbReference>
<feature type="compositionally biased region" description="Low complexity" evidence="2">
    <location>
        <begin position="258"/>
        <end position="268"/>
    </location>
</feature>
<feature type="binding site" evidence="1">
    <location>
        <position position="20"/>
    </location>
    <ligand>
        <name>a divalent metal cation</name>
        <dbReference type="ChEBI" id="CHEBI:60240"/>
        <label>1</label>
    </ligand>
</feature>
<dbReference type="EMBL" id="CM007648">
    <property type="protein sequence ID" value="ONM14726.1"/>
    <property type="molecule type" value="Genomic_DNA"/>
</dbReference>
<proteinExistence type="predicted"/>
<evidence type="ECO:0000313" key="3">
    <source>
        <dbReference type="EMBL" id="ONM14726.1"/>
    </source>
</evidence>